<sequence length="273" mass="30493">MAAAAANIACGAWPHAAVPSAALPHSTVRQPWRTSCRPPHNNLRVAAGHSRPACSNPGQPVYTYANKSSQLVPVATSKQRRTNLSKRCCFALNTRNKTAAGYQRYQLSLNTTHPDFTKTTAFDLPRYNYTLRLGFATDQLLPQNQLLPKNPKIRKLPELLKNCENLTLSAGQPVYTYANKSSQLVPVATSKQRRTNLSKRCCFALNTRNKTAAGYQRYQLSLNTTHPDFTKTTAFDLPRYNYTLRLGFATDQLLPQNQLLPKNTKITKTSRIA</sequence>
<organism evidence="1 2">
    <name type="scientific">Dorcoceras hygrometricum</name>
    <dbReference type="NCBI Taxonomy" id="472368"/>
    <lineage>
        <taxon>Eukaryota</taxon>
        <taxon>Viridiplantae</taxon>
        <taxon>Streptophyta</taxon>
        <taxon>Embryophyta</taxon>
        <taxon>Tracheophyta</taxon>
        <taxon>Spermatophyta</taxon>
        <taxon>Magnoliopsida</taxon>
        <taxon>eudicotyledons</taxon>
        <taxon>Gunneridae</taxon>
        <taxon>Pentapetalae</taxon>
        <taxon>asterids</taxon>
        <taxon>lamiids</taxon>
        <taxon>Lamiales</taxon>
        <taxon>Gesneriaceae</taxon>
        <taxon>Didymocarpoideae</taxon>
        <taxon>Trichosporeae</taxon>
        <taxon>Loxocarpinae</taxon>
        <taxon>Dorcoceras</taxon>
    </lineage>
</organism>
<evidence type="ECO:0000313" key="2">
    <source>
        <dbReference type="Proteomes" id="UP000250235"/>
    </source>
</evidence>
<gene>
    <name evidence="1" type="ORF">F511_09295</name>
</gene>
<reference evidence="1 2" key="1">
    <citation type="journal article" date="2015" name="Proc. Natl. Acad. Sci. U.S.A.">
        <title>The resurrection genome of Boea hygrometrica: A blueprint for survival of dehydration.</title>
        <authorList>
            <person name="Xiao L."/>
            <person name="Yang G."/>
            <person name="Zhang L."/>
            <person name="Yang X."/>
            <person name="Zhao S."/>
            <person name="Ji Z."/>
            <person name="Zhou Q."/>
            <person name="Hu M."/>
            <person name="Wang Y."/>
            <person name="Chen M."/>
            <person name="Xu Y."/>
            <person name="Jin H."/>
            <person name="Xiao X."/>
            <person name="Hu G."/>
            <person name="Bao F."/>
            <person name="Hu Y."/>
            <person name="Wan P."/>
            <person name="Li L."/>
            <person name="Deng X."/>
            <person name="Kuang T."/>
            <person name="Xiang C."/>
            <person name="Zhu J.K."/>
            <person name="Oliver M.J."/>
            <person name="He Y."/>
        </authorList>
    </citation>
    <scope>NUCLEOTIDE SEQUENCE [LARGE SCALE GENOMIC DNA]</scope>
    <source>
        <strain evidence="2">cv. XS01</strain>
    </source>
</reference>
<name>A0A2Z7AH06_9LAMI</name>
<accession>A0A2Z7AH06</accession>
<protein>
    <submittedName>
        <fullName evidence="1">DnaJsubfamily B member 13-like</fullName>
    </submittedName>
</protein>
<dbReference type="Proteomes" id="UP000250235">
    <property type="component" value="Unassembled WGS sequence"/>
</dbReference>
<keyword evidence="2" id="KW-1185">Reference proteome</keyword>
<evidence type="ECO:0000313" key="1">
    <source>
        <dbReference type="EMBL" id="KZV21041.1"/>
    </source>
</evidence>
<proteinExistence type="predicted"/>
<dbReference type="AlphaFoldDB" id="A0A2Z7AH06"/>
<dbReference type="EMBL" id="KV014984">
    <property type="protein sequence ID" value="KZV21041.1"/>
    <property type="molecule type" value="Genomic_DNA"/>
</dbReference>